<evidence type="ECO:0000313" key="5">
    <source>
        <dbReference type="Proteomes" id="UP000564573"/>
    </source>
</evidence>
<keyword evidence="1" id="KW-0500">Molybdenum</keyword>
<dbReference type="Pfam" id="PF01315">
    <property type="entry name" value="Ald_Xan_dh_C"/>
    <property type="match status" value="1"/>
</dbReference>
<dbReference type="InterPro" id="IPR008274">
    <property type="entry name" value="AldOxase/xan_DH_MoCoBD1"/>
</dbReference>
<gene>
    <name evidence="4" type="ORF">FB384_002869</name>
</gene>
<name>A0A839XW06_9PSEU</name>
<dbReference type="InterPro" id="IPR046867">
    <property type="entry name" value="AldOxase/xan_DH_MoCoBD2"/>
</dbReference>
<evidence type="ECO:0000256" key="2">
    <source>
        <dbReference type="ARBA" id="ARBA00023002"/>
    </source>
</evidence>
<dbReference type="EMBL" id="JACIBS010000001">
    <property type="protein sequence ID" value="MBB3663965.1"/>
    <property type="molecule type" value="Genomic_DNA"/>
</dbReference>
<protein>
    <submittedName>
        <fullName evidence="4">Carbon-monoxide dehydrogenase large subunit</fullName>
        <ecNumber evidence="4">1.2.7.4</ecNumber>
    </submittedName>
</protein>
<dbReference type="RefSeq" id="WP_183783424.1">
    <property type="nucleotide sequence ID" value="NZ_JACIBS010000001.1"/>
</dbReference>
<dbReference type="PANTHER" id="PTHR11908">
    <property type="entry name" value="XANTHINE DEHYDROGENASE"/>
    <property type="match status" value="1"/>
</dbReference>
<dbReference type="Proteomes" id="UP000564573">
    <property type="component" value="Unassembled WGS sequence"/>
</dbReference>
<dbReference type="Pfam" id="PF20256">
    <property type="entry name" value="MoCoBD_2"/>
    <property type="match status" value="1"/>
</dbReference>
<sequence length="802" mass="85768">MTFGTATGDGERGAGFRVDGTWVGAPVTRKEDPRLLTGGARFVDDIHLPRMLHAAFVRSTVASGHVTSVDLSRVLEVPGVVAAFTAEDLDLGDITPRLDRPPEEYTETSMPILARDRVRFVGEPVAVVLAEDPYAAEDGIEAADVTYDVTPPVLSEEQALAPEANAVHEQAPGNVLLDVSMFASDGIDDVFAEAPCVVQVHTRTGRQNALPLETRGVVAGWDSRAEQLLVQTCTQVPHQVRTVLAGSLGMAESTVRVLVPDMGGGFGIKCVVGREEIAVAAASIRVRRPVKWIEDRKDALSASFLAREQRYDARAAFDETGRILGLDVDVLCDMGAYSCYPFTVGIEPLMASSEMPGVYRVPAYRVRGRAIATNKAPTAPYRGVSRPQHVMVMERLVERAARELGLDPLEVRRRNLITVFPYTGVNNVTYDPGSYLESLNLCERVIADEGWYETRRAAADQGRVLGIGYSCFNERTGYGSDAFAKRKMQAVPGFDISEIRMDTAGAVVVTTGTMSHGQSHETTMAQIVADKLGLPLDKVKIQQGDTDRVAYGWGSFASRSITIGGTAVALAAGNLGGKLLDLGAHLLETPRDNVELGDEGVRQRDDPARGLSYRDIADVAYLKSHLLPKETEPGLQASASFDGVGDGTFSNASHGVVVELHRDTGRVEILRYVCVEDCGVAINPQVVDGQARGGIAQGIAGALFEKVTYDENGEPSAASFLDYKVPTACEIPDVGMHHIETPCLFTDNGAKGAGEGGTIGAPAAVLNAVNDALRPMGVELNDTPITPQQVFDALTGALEVAP</sequence>
<dbReference type="Gene3D" id="3.30.365.10">
    <property type="entry name" value="Aldehyde oxidase/xanthine dehydrogenase, molybdopterin binding domain"/>
    <property type="match status" value="4"/>
</dbReference>
<organism evidence="4 5">
    <name type="scientific">Prauserella sediminis</name>
    <dbReference type="NCBI Taxonomy" id="577680"/>
    <lineage>
        <taxon>Bacteria</taxon>
        <taxon>Bacillati</taxon>
        <taxon>Actinomycetota</taxon>
        <taxon>Actinomycetes</taxon>
        <taxon>Pseudonocardiales</taxon>
        <taxon>Pseudonocardiaceae</taxon>
        <taxon>Prauserella</taxon>
        <taxon>Prauserella salsuginis group</taxon>
    </lineage>
</organism>
<dbReference type="SUPFAM" id="SSF54665">
    <property type="entry name" value="CO dehydrogenase molybdoprotein N-domain-like"/>
    <property type="match status" value="1"/>
</dbReference>
<dbReference type="GO" id="GO:0043885">
    <property type="term" value="F:anaerobic carbon-monoxide dehydrogenase activity"/>
    <property type="evidence" value="ECO:0007669"/>
    <property type="project" value="UniProtKB-EC"/>
</dbReference>
<keyword evidence="5" id="KW-1185">Reference proteome</keyword>
<proteinExistence type="predicted"/>
<dbReference type="InterPro" id="IPR036856">
    <property type="entry name" value="Ald_Oxase/Xan_DH_a/b_sf"/>
</dbReference>
<dbReference type="SMART" id="SM01008">
    <property type="entry name" value="Ald_Xan_dh_C"/>
    <property type="match status" value="1"/>
</dbReference>
<dbReference type="Pfam" id="PF02738">
    <property type="entry name" value="MoCoBD_1"/>
    <property type="match status" value="1"/>
</dbReference>
<accession>A0A839XW06</accession>
<dbReference type="SUPFAM" id="SSF56003">
    <property type="entry name" value="Molybdenum cofactor-binding domain"/>
    <property type="match status" value="1"/>
</dbReference>
<comment type="caution">
    <text evidence="4">The sequence shown here is derived from an EMBL/GenBank/DDBJ whole genome shotgun (WGS) entry which is preliminary data.</text>
</comment>
<dbReference type="GO" id="GO:0005506">
    <property type="term" value="F:iron ion binding"/>
    <property type="evidence" value="ECO:0007669"/>
    <property type="project" value="InterPro"/>
</dbReference>
<dbReference type="InterPro" id="IPR037165">
    <property type="entry name" value="AldOxase/xan_DH_Mopterin-bd_sf"/>
</dbReference>
<dbReference type="PANTHER" id="PTHR11908:SF132">
    <property type="entry name" value="ALDEHYDE OXIDASE 1-RELATED"/>
    <property type="match status" value="1"/>
</dbReference>
<dbReference type="AlphaFoldDB" id="A0A839XW06"/>
<dbReference type="EC" id="1.2.7.4" evidence="4"/>
<dbReference type="InterPro" id="IPR000674">
    <property type="entry name" value="Ald_Oxase/Xan_DH_a/b"/>
</dbReference>
<dbReference type="Gene3D" id="3.90.1170.50">
    <property type="entry name" value="Aldehyde oxidase/xanthine dehydrogenase, a/b hammerhead"/>
    <property type="match status" value="1"/>
</dbReference>
<evidence type="ECO:0000259" key="3">
    <source>
        <dbReference type="SMART" id="SM01008"/>
    </source>
</evidence>
<evidence type="ECO:0000256" key="1">
    <source>
        <dbReference type="ARBA" id="ARBA00022505"/>
    </source>
</evidence>
<feature type="domain" description="Aldehyde oxidase/xanthine dehydrogenase a/b hammerhead" evidence="3">
    <location>
        <begin position="37"/>
        <end position="151"/>
    </location>
</feature>
<evidence type="ECO:0000313" key="4">
    <source>
        <dbReference type="EMBL" id="MBB3663965.1"/>
    </source>
</evidence>
<reference evidence="4 5" key="1">
    <citation type="submission" date="2020-08" db="EMBL/GenBank/DDBJ databases">
        <title>Sequencing the genomes of 1000 actinobacteria strains.</title>
        <authorList>
            <person name="Klenk H.-P."/>
        </authorList>
    </citation>
    <scope>NUCLEOTIDE SEQUENCE [LARGE SCALE GENOMIC DNA]</scope>
    <source>
        <strain evidence="4 5">DSM 45267</strain>
    </source>
</reference>
<keyword evidence="2 4" id="KW-0560">Oxidoreductase</keyword>
<dbReference type="InterPro" id="IPR016208">
    <property type="entry name" value="Ald_Oxase/xanthine_DH-like"/>
</dbReference>